<dbReference type="Pfam" id="PF13643">
    <property type="entry name" value="DUF4145"/>
    <property type="match status" value="1"/>
</dbReference>
<evidence type="ECO:0000313" key="3">
    <source>
        <dbReference type="Proteomes" id="UP000077763"/>
    </source>
</evidence>
<gene>
    <name evidence="2" type="ORF">A1353_19685</name>
</gene>
<dbReference type="AlphaFoldDB" id="A0A177M470"/>
<protein>
    <recommendedName>
        <fullName evidence="1">DUF4145 domain-containing protein</fullName>
    </recommendedName>
</protein>
<organism evidence="2 3">
    <name type="scientific">Methylomonas methanica</name>
    <dbReference type="NCBI Taxonomy" id="421"/>
    <lineage>
        <taxon>Bacteria</taxon>
        <taxon>Pseudomonadati</taxon>
        <taxon>Pseudomonadota</taxon>
        <taxon>Gammaproteobacteria</taxon>
        <taxon>Methylococcales</taxon>
        <taxon>Methylococcaceae</taxon>
        <taxon>Methylomonas</taxon>
    </lineage>
</organism>
<dbReference type="RefSeq" id="WP_064037985.1">
    <property type="nucleotide sequence ID" value="NZ_LUUH01000078.1"/>
</dbReference>
<dbReference type="InterPro" id="IPR025285">
    <property type="entry name" value="DUF4145"/>
</dbReference>
<reference evidence="2 3" key="1">
    <citation type="submission" date="2016-03" db="EMBL/GenBank/DDBJ databases">
        <authorList>
            <person name="Ploux O."/>
        </authorList>
    </citation>
    <scope>NUCLEOTIDE SEQUENCE [LARGE SCALE GENOMIC DNA]</scope>
    <source>
        <strain evidence="2 3">R-45371</strain>
    </source>
</reference>
<comment type="caution">
    <text evidence="2">The sequence shown here is derived from an EMBL/GenBank/DDBJ whole genome shotgun (WGS) entry which is preliminary data.</text>
</comment>
<accession>A0A177M470</accession>
<dbReference type="Proteomes" id="UP000077763">
    <property type="component" value="Unassembled WGS sequence"/>
</dbReference>
<proteinExistence type="predicted"/>
<feature type="domain" description="DUF4145" evidence="1">
    <location>
        <begin position="121"/>
        <end position="209"/>
    </location>
</feature>
<name>A0A177M470_METMH</name>
<evidence type="ECO:0000259" key="1">
    <source>
        <dbReference type="Pfam" id="PF13643"/>
    </source>
</evidence>
<sequence length="220" mass="24249">MTRLYKKRFDELQQQLVDLAATKQTKLDPINGSPYDYVDSETMLAWCVKTKNLLAQSCGEESQHFKTFEIAQKARGYEHNTDVLSRLRAVFSAAKEDYEGGYVASIRNLVQAEVFDSELEQASELLSAGYATAAAVIAGTVLETTLRNLCDANGIPHGKLDKMNADLAKAGVHSVLIQKQITAIAGIRNSAAHGKSTEFTAEDVRRMIDDINRYVTDTLA</sequence>
<dbReference type="EMBL" id="LUUH01000078">
    <property type="protein sequence ID" value="OAI00165.1"/>
    <property type="molecule type" value="Genomic_DNA"/>
</dbReference>
<evidence type="ECO:0000313" key="2">
    <source>
        <dbReference type="EMBL" id="OAI00165.1"/>
    </source>
</evidence>